<accession>A0A9P3PEL6</accession>
<gene>
    <name evidence="1" type="ORF">LshimejAT787_0200800</name>
</gene>
<reference evidence="1" key="1">
    <citation type="submission" date="2022-07" db="EMBL/GenBank/DDBJ databases">
        <title>The genome of Lyophyllum shimeji provides insight into the initial evolution of ectomycorrhizal fungal genome.</title>
        <authorList>
            <person name="Kobayashi Y."/>
            <person name="Shibata T."/>
            <person name="Hirakawa H."/>
            <person name="Shigenobu S."/>
            <person name="Nishiyama T."/>
            <person name="Yamada A."/>
            <person name="Hasebe M."/>
            <person name="Kawaguchi M."/>
        </authorList>
    </citation>
    <scope>NUCLEOTIDE SEQUENCE</scope>
    <source>
        <strain evidence="1">AT787</strain>
    </source>
</reference>
<comment type="caution">
    <text evidence="1">The sequence shown here is derived from an EMBL/GenBank/DDBJ whole genome shotgun (WGS) entry which is preliminary data.</text>
</comment>
<dbReference type="Proteomes" id="UP001063166">
    <property type="component" value="Unassembled WGS sequence"/>
</dbReference>
<protein>
    <submittedName>
        <fullName evidence="1">Uncharacterized protein</fullName>
    </submittedName>
</protein>
<dbReference type="AlphaFoldDB" id="A0A9P3PEL6"/>
<organism evidence="1 2">
    <name type="scientific">Lyophyllum shimeji</name>
    <name type="common">Hon-shimeji</name>
    <name type="synonym">Tricholoma shimeji</name>
    <dbReference type="NCBI Taxonomy" id="47721"/>
    <lineage>
        <taxon>Eukaryota</taxon>
        <taxon>Fungi</taxon>
        <taxon>Dikarya</taxon>
        <taxon>Basidiomycota</taxon>
        <taxon>Agaricomycotina</taxon>
        <taxon>Agaricomycetes</taxon>
        <taxon>Agaricomycetidae</taxon>
        <taxon>Agaricales</taxon>
        <taxon>Tricholomatineae</taxon>
        <taxon>Lyophyllaceae</taxon>
        <taxon>Lyophyllum</taxon>
    </lineage>
</organism>
<keyword evidence="2" id="KW-1185">Reference proteome</keyword>
<sequence length="163" mass="17871">MPIPQHTFEADSEKLCFRNTECNCARGYNIDFFLHTTLRIYPAAQIRAHAGETRAYAWILLDTVPSRQPSAFCDLPHHSLLGHSHLDGARSLDKRLQDSALPPALGGPPPFSAPTYLALVNPGELTKAASLCLRMISAQFNTSDGPAMLGHLRSDQSSLCRIC</sequence>
<evidence type="ECO:0000313" key="1">
    <source>
        <dbReference type="EMBL" id="GLB34515.1"/>
    </source>
</evidence>
<dbReference type="EMBL" id="BRPK01000002">
    <property type="protein sequence ID" value="GLB34515.1"/>
    <property type="molecule type" value="Genomic_DNA"/>
</dbReference>
<proteinExistence type="predicted"/>
<evidence type="ECO:0000313" key="2">
    <source>
        <dbReference type="Proteomes" id="UP001063166"/>
    </source>
</evidence>
<name>A0A9P3PEL6_LYOSH</name>